<dbReference type="SUPFAM" id="SSF57987">
    <property type="entry name" value="Inovirus (filamentous phage) major coat protein"/>
    <property type="match status" value="1"/>
</dbReference>
<feature type="transmembrane region" description="Helical" evidence="1">
    <location>
        <begin position="51"/>
        <end position="71"/>
    </location>
</feature>
<dbReference type="Proteomes" id="UP000010290">
    <property type="component" value="Plasmid pPSN2"/>
</dbReference>
<dbReference type="AlphaFoldDB" id="K8W5V2"/>
<gene>
    <name evidence="3" type="ORF">OO7_16330</name>
</gene>
<dbReference type="InterPro" id="IPR023390">
    <property type="entry name" value="Phage_M13_G8P_capsid_dom_sf"/>
</dbReference>
<reference evidence="3 4" key="1">
    <citation type="journal article" date="2012" name="BMC Genomics">
        <title>Comparative genomics of bacteria in the genus Providencia isolated from wild Drosophila melanogaster.</title>
        <authorList>
            <person name="Galac M.R."/>
            <person name="Lazzaro B.P."/>
        </authorList>
    </citation>
    <scope>NUCLEOTIDE SEQUENCE [LARGE SCALE GENOMIC DNA]</scope>
    <source>
        <strain evidence="3 4">DSM 19967</strain>
        <plasmid evidence="3">pPSN2</plasmid>
    </source>
</reference>
<sequence>MLKSIKSKLFAASIVVSSVVLPTVALAAESSIPQPAQDAITSIGETATGMIDLAWPVIALVVGGFLAIKLFKKVSNKV</sequence>
<name>K8W5V2_9GAMM</name>
<evidence type="ECO:0000313" key="4">
    <source>
        <dbReference type="Proteomes" id="UP000010290"/>
    </source>
</evidence>
<dbReference type="InterPro" id="IPR008020">
    <property type="entry name" value="G8P"/>
</dbReference>
<dbReference type="HOGENOM" id="CLU_197556_0_0_6"/>
<dbReference type="PATRIC" id="fig|1141660.3.peg.3265"/>
<evidence type="ECO:0000256" key="1">
    <source>
        <dbReference type="SAM" id="Phobius"/>
    </source>
</evidence>
<dbReference type="Pfam" id="PF19199">
    <property type="entry name" value="Phage_coatGP8"/>
    <property type="match status" value="1"/>
</dbReference>
<keyword evidence="4" id="KW-1185">Reference proteome</keyword>
<keyword evidence="3" id="KW-0614">Plasmid</keyword>
<geneLocation type="plasmid" evidence="3 4">
    <name>pPSN2</name>
</geneLocation>
<dbReference type="OrthoDB" id="5905641at2"/>
<proteinExistence type="predicted"/>
<comment type="caution">
    <text evidence="3">The sequence shown here is derived from an EMBL/GenBank/DDBJ whole genome shotgun (WGS) entry which is preliminary data.</text>
</comment>
<evidence type="ECO:0000256" key="2">
    <source>
        <dbReference type="SAM" id="SignalP"/>
    </source>
</evidence>
<protein>
    <recommendedName>
        <fullName evidence="5">Phage coat protein</fullName>
    </recommendedName>
</protein>
<feature type="chain" id="PRO_5003921104" description="Phage coat protein" evidence="2">
    <location>
        <begin position="28"/>
        <end position="78"/>
    </location>
</feature>
<keyword evidence="2" id="KW-0732">Signal</keyword>
<dbReference type="Gene3D" id="1.20.5.80">
    <property type="match status" value="1"/>
</dbReference>
<dbReference type="RefSeq" id="WP_008916991.1">
    <property type="nucleotide sequence ID" value="NZ_CM001854.1"/>
</dbReference>
<evidence type="ECO:0000313" key="3">
    <source>
        <dbReference type="EMBL" id="EKT52842.1"/>
    </source>
</evidence>
<keyword evidence="1" id="KW-0472">Membrane</keyword>
<dbReference type="EMBL" id="AKKN01000016">
    <property type="protein sequence ID" value="EKT52842.1"/>
    <property type="molecule type" value="Genomic_DNA"/>
</dbReference>
<evidence type="ECO:0008006" key="5">
    <source>
        <dbReference type="Google" id="ProtNLM"/>
    </source>
</evidence>
<keyword evidence="1" id="KW-1133">Transmembrane helix</keyword>
<dbReference type="PIRSF" id="PIRSF004117">
    <property type="entry name" value="Phage_coat_B"/>
    <property type="match status" value="1"/>
</dbReference>
<keyword evidence="1" id="KW-0812">Transmembrane</keyword>
<feature type="signal peptide" evidence="2">
    <location>
        <begin position="1"/>
        <end position="27"/>
    </location>
</feature>
<organism evidence="3 4">
    <name type="scientific">Providencia sneebia DSM 19967</name>
    <dbReference type="NCBI Taxonomy" id="1141660"/>
    <lineage>
        <taxon>Bacteria</taxon>
        <taxon>Pseudomonadati</taxon>
        <taxon>Pseudomonadota</taxon>
        <taxon>Gammaproteobacteria</taxon>
        <taxon>Enterobacterales</taxon>
        <taxon>Morganellaceae</taxon>
        <taxon>Providencia</taxon>
    </lineage>
</organism>
<accession>K8W5V2</accession>